<protein>
    <recommendedName>
        <fullName evidence="3">DUF3892 domain-containing protein</fullName>
    </recommendedName>
</protein>
<sequence length="97" mass="10955">MESNRNVTIVKDSEGKDVVLINDIKFKGKRSINWDDVKKYLKSYIDDSFQIQSTGDWIYIGNDLPNEYTGSEYTFGLKGTNAKAKANATQGIPELIM</sequence>
<evidence type="ECO:0000313" key="1">
    <source>
        <dbReference type="EMBL" id="MBE5919552.1"/>
    </source>
</evidence>
<proteinExistence type="predicted"/>
<dbReference type="EMBL" id="SVER01000014">
    <property type="protein sequence ID" value="MBE5919552.1"/>
    <property type="molecule type" value="Genomic_DNA"/>
</dbReference>
<gene>
    <name evidence="1" type="ORF">E7272_06865</name>
</gene>
<organism evidence="1 2">
    <name type="scientific">Pseudobutyrivibrio ruminis</name>
    <dbReference type="NCBI Taxonomy" id="46206"/>
    <lineage>
        <taxon>Bacteria</taxon>
        <taxon>Bacillati</taxon>
        <taxon>Bacillota</taxon>
        <taxon>Clostridia</taxon>
        <taxon>Lachnospirales</taxon>
        <taxon>Lachnospiraceae</taxon>
        <taxon>Pseudobutyrivibrio</taxon>
    </lineage>
</organism>
<comment type="caution">
    <text evidence="1">The sequence shown here is derived from an EMBL/GenBank/DDBJ whole genome shotgun (WGS) entry which is preliminary data.</text>
</comment>
<evidence type="ECO:0000313" key="2">
    <source>
        <dbReference type="Proteomes" id="UP000766246"/>
    </source>
</evidence>
<dbReference type="AlphaFoldDB" id="A0A927U9E9"/>
<accession>A0A927U9E9</accession>
<name>A0A927U9E9_9FIRM</name>
<dbReference type="Proteomes" id="UP000766246">
    <property type="component" value="Unassembled WGS sequence"/>
</dbReference>
<reference evidence="1" key="1">
    <citation type="submission" date="2019-04" db="EMBL/GenBank/DDBJ databases">
        <title>Evolution of Biomass-Degrading Anaerobic Consortia Revealed by Metagenomics.</title>
        <authorList>
            <person name="Peng X."/>
        </authorList>
    </citation>
    <scope>NUCLEOTIDE SEQUENCE</scope>
    <source>
        <strain evidence="1">SIG311</strain>
    </source>
</reference>
<evidence type="ECO:0008006" key="3">
    <source>
        <dbReference type="Google" id="ProtNLM"/>
    </source>
</evidence>